<evidence type="ECO:0000313" key="2">
    <source>
        <dbReference type="EMBL" id="MDO7846981.1"/>
    </source>
</evidence>
<name>A0ABT9ADA5_9BACT</name>
<comment type="caution">
    <text evidence="2">The sequence shown here is derived from an EMBL/GenBank/DDBJ whole genome shotgun (WGS) entry which is preliminary data.</text>
</comment>
<dbReference type="Gene3D" id="3.30.450.40">
    <property type="match status" value="1"/>
</dbReference>
<accession>A0ABT9ADA5</accession>
<sequence>MVDNSTSLIPANDAARLQALAGYQLLDARSEKVLDDVVAATARLFGVSNAMLSIVEKDEVLVKAPYNLPVAVERVPRNMSLCSATILQDETAVYENMNLASAPGVDISLLQQLGLSFYAGHNLRTPDGFNLGSLCVYDGPPRQFSPIERALLATLAGVVMRLLELRRTLGAHADSTAVLWAPVYGAIGGQLARLTALAESTTPPDAAPALTEGVAAEVKAIATVIDQFVAATLKRV</sequence>
<organism evidence="2 3">
    <name type="scientific">Hymenobacter mellowenesis</name>
    <dbReference type="NCBI Taxonomy" id="3063995"/>
    <lineage>
        <taxon>Bacteria</taxon>
        <taxon>Pseudomonadati</taxon>
        <taxon>Bacteroidota</taxon>
        <taxon>Cytophagia</taxon>
        <taxon>Cytophagales</taxon>
        <taxon>Hymenobacteraceae</taxon>
        <taxon>Hymenobacter</taxon>
    </lineage>
</organism>
<dbReference type="InterPro" id="IPR003018">
    <property type="entry name" value="GAF"/>
</dbReference>
<evidence type="ECO:0000313" key="3">
    <source>
        <dbReference type="Proteomes" id="UP001167796"/>
    </source>
</evidence>
<evidence type="ECO:0000259" key="1">
    <source>
        <dbReference type="Pfam" id="PF01590"/>
    </source>
</evidence>
<feature type="domain" description="GAF" evidence="1">
    <location>
        <begin position="31"/>
        <end position="159"/>
    </location>
</feature>
<dbReference type="PANTHER" id="PTHR43102">
    <property type="entry name" value="SLR1143 PROTEIN"/>
    <property type="match status" value="1"/>
</dbReference>
<gene>
    <name evidence="2" type="ORF">Q5H92_11475</name>
</gene>
<dbReference type="RefSeq" id="WP_305011664.1">
    <property type="nucleotide sequence ID" value="NZ_JAUQSX010000005.1"/>
</dbReference>
<proteinExistence type="predicted"/>
<dbReference type="Pfam" id="PF01590">
    <property type="entry name" value="GAF"/>
    <property type="match status" value="1"/>
</dbReference>
<keyword evidence="3" id="KW-1185">Reference proteome</keyword>
<dbReference type="PANTHER" id="PTHR43102:SF2">
    <property type="entry name" value="GAF DOMAIN-CONTAINING PROTEIN"/>
    <property type="match status" value="1"/>
</dbReference>
<dbReference type="InterPro" id="IPR029016">
    <property type="entry name" value="GAF-like_dom_sf"/>
</dbReference>
<dbReference type="Proteomes" id="UP001167796">
    <property type="component" value="Unassembled WGS sequence"/>
</dbReference>
<reference evidence="2" key="1">
    <citation type="submission" date="2023-07" db="EMBL/GenBank/DDBJ databases">
        <authorList>
            <person name="Kim M.K."/>
        </authorList>
    </citation>
    <scope>NUCLEOTIDE SEQUENCE</scope>
    <source>
        <strain evidence="2">M29</strain>
    </source>
</reference>
<dbReference type="SUPFAM" id="SSF55781">
    <property type="entry name" value="GAF domain-like"/>
    <property type="match status" value="1"/>
</dbReference>
<protein>
    <submittedName>
        <fullName evidence="2">GAF domain-containing protein</fullName>
    </submittedName>
</protein>
<dbReference type="EMBL" id="JAUQSX010000005">
    <property type="protein sequence ID" value="MDO7846981.1"/>
    <property type="molecule type" value="Genomic_DNA"/>
</dbReference>